<evidence type="ECO:0000259" key="3">
    <source>
        <dbReference type="SMART" id="SM00062"/>
    </source>
</evidence>
<organism evidence="4 5">
    <name type="scientific">Herbinix hemicellulosilytica</name>
    <dbReference type="NCBI Taxonomy" id="1564487"/>
    <lineage>
        <taxon>Bacteria</taxon>
        <taxon>Bacillati</taxon>
        <taxon>Bacillota</taxon>
        <taxon>Clostridia</taxon>
        <taxon>Lachnospirales</taxon>
        <taxon>Lachnospiraceae</taxon>
        <taxon>Herbinix</taxon>
    </lineage>
</organism>
<evidence type="ECO:0000256" key="1">
    <source>
        <dbReference type="ARBA" id="ARBA00022729"/>
    </source>
</evidence>
<dbReference type="PANTHER" id="PTHR35936:SF17">
    <property type="entry name" value="ARGININE-BINDING EXTRACELLULAR PROTEIN ARTP"/>
    <property type="match status" value="1"/>
</dbReference>
<sequence length="272" mass="29549">MRRKAAVLVIFTAIIMVLTAACGKKTNDGNYFRVGMEADYPPFNWTQIDNSNGAVPIDGSKEYAGGYDVEIAKRIAEGLGKELVIVKTDWDGLLPALVSGKIDAIIAGMSPTEERKESIDFSDNYYESDLVMVVKKGGPYENATKLSDFAGAKITAQLNTFHYTVIDQIEGVNKQTAMNNFAAMRVALESGAIDGYVSERPEAVSATTANPNFAMVVFEDGFETSPDDTAIAVGLRKGSELLDDINKILADISKEERIRIMDEAIKNQPGAE</sequence>
<dbReference type="AlphaFoldDB" id="A0A0H5SWU4"/>
<keyword evidence="1 2" id="KW-0732">Signal</keyword>
<dbReference type="PROSITE" id="PS51257">
    <property type="entry name" value="PROKAR_LIPOPROTEIN"/>
    <property type="match status" value="1"/>
</dbReference>
<feature type="chain" id="PRO_5039141843" evidence="2">
    <location>
        <begin position="21"/>
        <end position="272"/>
    </location>
</feature>
<dbReference type="OrthoDB" id="9811552at2"/>
<evidence type="ECO:0000256" key="2">
    <source>
        <dbReference type="SAM" id="SignalP"/>
    </source>
</evidence>
<dbReference type="PANTHER" id="PTHR35936">
    <property type="entry name" value="MEMBRANE-BOUND LYTIC MUREIN TRANSGLYCOSYLASE F"/>
    <property type="match status" value="1"/>
</dbReference>
<dbReference type="Gene3D" id="3.40.190.10">
    <property type="entry name" value="Periplasmic binding protein-like II"/>
    <property type="match status" value="2"/>
</dbReference>
<accession>A0A0H5SWU4</accession>
<keyword evidence="5" id="KW-1185">Reference proteome</keyword>
<dbReference type="SUPFAM" id="SSF53850">
    <property type="entry name" value="Periplasmic binding protein-like II"/>
    <property type="match status" value="1"/>
</dbReference>
<reference evidence="4 5" key="1">
    <citation type="submission" date="2015-06" db="EMBL/GenBank/DDBJ databases">
        <authorList>
            <person name="Wibberg Daniel"/>
        </authorList>
    </citation>
    <scope>NUCLEOTIDE SEQUENCE [LARGE SCALE GENOMIC DNA]</scope>
    <source>
        <strain evidence="4 5">T3/55T</strain>
    </source>
</reference>
<dbReference type="Pfam" id="PF00497">
    <property type="entry name" value="SBP_bac_3"/>
    <property type="match status" value="1"/>
</dbReference>
<protein>
    <submittedName>
        <fullName evidence="4">Putative secreted protein</fullName>
    </submittedName>
</protein>
<dbReference type="CDD" id="cd13627">
    <property type="entry name" value="PBP2_AA_binding_like_2"/>
    <property type="match status" value="1"/>
</dbReference>
<proteinExistence type="predicted"/>
<dbReference type="Proteomes" id="UP000236497">
    <property type="component" value="Unassembled WGS sequence"/>
</dbReference>
<dbReference type="EMBL" id="CVTD020000017">
    <property type="protein sequence ID" value="CRZ34818.1"/>
    <property type="molecule type" value="Genomic_DNA"/>
</dbReference>
<name>A0A0H5SWU4_HERHM</name>
<feature type="domain" description="Solute-binding protein family 3/N-terminal" evidence="3">
    <location>
        <begin position="31"/>
        <end position="268"/>
    </location>
</feature>
<evidence type="ECO:0000313" key="4">
    <source>
        <dbReference type="EMBL" id="CRZ34818.1"/>
    </source>
</evidence>
<gene>
    <name evidence="4" type="ORF">HHT355_1617</name>
</gene>
<evidence type="ECO:0000313" key="5">
    <source>
        <dbReference type="Proteomes" id="UP000236497"/>
    </source>
</evidence>
<feature type="signal peptide" evidence="2">
    <location>
        <begin position="1"/>
        <end position="20"/>
    </location>
</feature>
<dbReference type="RefSeq" id="WP_103202929.1">
    <property type="nucleotide sequence ID" value="NZ_CVTD020000017.1"/>
</dbReference>
<dbReference type="SMART" id="SM00062">
    <property type="entry name" value="PBPb"/>
    <property type="match status" value="1"/>
</dbReference>
<dbReference type="InterPro" id="IPR001638">
    <property type="entry name" value="Solute-binding_3/MltF_N"/>
</dbReference>